<evidence type="ECO:0000313" key="2">
    <source>
        <dbReference type="Proteomes" id="UP001147830"/>
    </source>
</evidence>
<gene>
    <name evidence="1" type="ORF">NYR02_07580</name>
</gene>
<reference evidence="1" key="1">
    <citation type="journal article" date="2022" name="Front. Microbiol.">
        <title>Genome-based taxonomic rearrangement of Oceanobacter-related bacteria including the description of Thalassolituus hydrocarbonoclasticus sp. nov. and Thalassolituus pacificus sp. nov. and emended description of the genus Thalassolituus.</title>
        <authorList>
            <person name="Dong C."/>
            <person name="Wei L."/>
            <person name="Wang J."/>
            <person name="Lai Q."/>
            <person name="Huang Z."/>
            <person name="Shao Z."/>
        </authorList>
    </citation>
    <scope>NUCLEOTIDE SEQUENCE</scope>
    <source>
        <strain evidence="1">59MF3M-4</strain>
    </source>
</reference>
<sequence length="81" mass="8724">MFNIVFFAALRETLGCGQLSWKSEARSIAGLIQELRAQGAPWDSALARPDLLCARNQQLCTPDEAITAGDEIAFFPPVTGG</sequence>
<dbReference type="InterPro" id="IPR012675">
    <property type="entry name" value="Beta-grasp_dom_sf"/>
</dbReference>
<dbReference type="AlphaFoldDB" id="A0A9X2WEP2"/>
<accession>A0A9X2WEP2</accession>
<dbReference type="CDD" id="cd00754">
    <property type="entry name" value="Ubl_MoaD"/>
    <property type="match status" value="1"/>
</dbReference>
<dbReference type="InterPro" id="IPR003749">
    <property type="entry name" value="ThiS/MoaD-like"/>
</dbReference>
<dbReference type="RefSeq" id="WP_260975774.1">
    <property type="nucleotide sequence ID" value="NZ_JAOANI010000015.1"/>
</dbReference>
<proteinExistence type="predicted"/>
<evidence type="ECO:0000313" key="1">
    <source>
        <dbReference type="EMBL" id="MCT7358874.1"/>
    </source>
</evidence>
<comment type="caution">
    <text evidence="1">The sequence shown here is derived from an EMBL/GenBank/DDBJ whole genome shotgun (WGS) entry which is preliminary data.</text>
</comment>
<protein>
    <submittedName>
        <fullName evidence="1">MoaD/ThiS family protein</fullName>
    </submittedName>
</protein>
<name>A0A9X2WEP2_9GAMM</name>
<dbReference type="Pfam" id="PF02597">
    <property type="entry name" value="ThiS"/>
    <property type="match status" value="1"/>
</dbReference>
<reference evidence="1" key="2">
    <citation type="submission" date="2022-08" db="EMBL/GenBank/DDBJ databases">
        <authorList>
            <person name="Dong C."/>
        </authorList>
    </citation>
    <scope>NUCLEOTIDE SEQUENCE</scope>
    <source>
        <strain evidence="1">59MF3M-4</strain>
    </source>
</reference>
<organism evidence="1 2">
    <name type="scientific">Thalassolituus pacificus</name>
    <dbReference type="NCBI Taxonomy" id="2975440"/>
    <lineage>
        <taxon>Bacteria</taxon>
        <taxon>Pseudomonadati</taxon>
        <taxon>Pseudomonadota</taxon>
        <taxon>Gammaproteobacteria</taxon>
        <taxon>Oceanospirillales</taxon>
        <taxon>Oceanospirillaceae</taxon>
        <taxon>Thalassolituus</taxon>
    </lineage>
</organism>
<dbReference type="Gene3D" id="3.10.20.30">
    <property type="match status" value="1"/>
</dbReference>
<dbReference type="Proteomes" id="UP001147830">
    <property type="component" value="Unassembled WGS sequence"/>
</dbReference>
<dbReference type="InterPro" id="IPR016155">
    <property type="entry name" value="Mopterin_synth/thiamin_S_b"/>
</dbReference>
<dbReference type="SUPFAM" id="SSF54285">
    <property type="entry name" value="MoaD/ThiS"/>
    <property type="match status" value="1"/>
</dbReference>
<keyword evidence="2" id="KW-1185">Reference proteome</keyword>
<dbReference type="EMBL" id="JAOANI010000015">
    <property type="protein sequence ID" value="MCT7358874.1"/>
    <property type="molecule type" value="Genomic_DNA"/>
</dbReference>